<dbReference type="InterPro" id="IPR004869">
    <property type="entry name" value="MMPL_dom"/>
</dbReference>
<protein>
    <recommendedName>
        <fullName evidence="7">SSD domain-containing protein</fullName>
    </recommendedName>
</protein>
<evidence type="ECO:0000256" key="6">
    <source>
        <dbReference type="SAM" id="Phobius"/>
    </source>
</evidence>
<feature type="transmembrane region" description="Helical" evidence="6">
    <location>
        <begin position="511"/>
        <end position="528"/>
    </location>
</feature>
<feature type="transmembrane region" description="Helical" evidence="6">
    <location>
        <begin position="232"/>
        <end position="255"/>
    </location>
</feature>
<evidence type="ECO:0000313" key="9">
    <source>
        <dbReference type="Proteomes" id="UP000005143"/>
    </source>
</evidence>
<dbReference type="OrthoDB" id="3445880at2"/>
<feature type="transmembrane region" description="Helical" evidence="6">
    <location>
        <begin position="368"/>
        <end position="388"/>
    </location>
</feature>
<reference evidence="8 9" key="1">
    <citation type="journal article" date="2013" name="Biodegradation">
        <title>Quantitative proteomic analysis of ibuprofen-degrading Patulibacter sp. strain I11.</title>
        <authorList>
            <person name="Almeida B."/>
            <person name="Kjeldal H."/>
            <person name="Lolas I."/>
            <person name="Knudsen A.D."/>
            <person name="Carvalho G."/>
            <person name="Nielsen K.L."/>
            <person name="Barreto Crespo M.T."/>
            <person name="Stensballe A."/>
            <person name="Nielsen J.L."/>
        </authorList>
    </citation>
    <scope>NUCLEOTIDE SEQUENCE [LARGE SCALE GENOMIC DNA]</scope>
    <source>
        <strain evidence="8 9">I11</strain>
    </source>
</reference>
<dbReference type="InterPro" id="IPR000731">
    <property type="entry name" value="SSD"/>
</dbReference>
<feature type="transmembrane region" description="Helical" evidence="6">
    <location>
        <begin position="618"/>
        <end position="640"/>
    </location>
</feature>
<organism evidence="8 9">
    <name type="scientific">Patulibacter medicamentivorans</name>
    <dbReference type="NCBI Taxonomy" id="1097667"/>
    <lineage>
        <taxon>Bacteria</taxon>
        <taxon>Bacillati</taxon>
        <taxon>Actinomycetota</taxon>
        <taxon>Thermoleophilia</taxon>
        <taxon>Solirubrobacterales</taxon>
        <taxon>Patulibacteraceae</taxon>
        <taxon>Patulibacter</taxon>
    </lineage>
</organism>
<comment type="caution">
    <text evidence="8">The sequence shown here is derived from an EMBL/GenBank/DDBJ whole genome shotgun (WGS) entry which is preliminary data.</text>
</comment>
<dbReference type="Pfam" id="PF03176">
    <property type="entry name" value="MMPL"/>
    <property type="match status" value="2"/>
</dbReference>
<keyword evidence="9" id="KW-1185">Reference proteome</keyword>
<dbReference type="PANTHER" id="PTHR33406">
    <property type="entry name" value="MEMBRANE PROTEIN MJ1562-RELATED"/>
    <property type="match status" value="1"/>
</dbReference>
<dbReference type="AlphaFoldDB" id="H0E1A5"/>
<feature type="transmembrane region" description="Helical" evidence="6">
    <location>
        <begin position="308"/>
        <end position="331"/>
    </location>
</feature>
<evidence type="ECO:0000256" key="5">
    <source>
        <dbReference type="ARBA" id="ARBA00023136"/>
    </source>
</evidence>
<feature type="domain" description="SSD" evidence="7">
    <location>
        <begin position="241"/>
        <end position="333"/>
    </location>
</feature>
<dbReference type="PROSITE" id="PS50156">
    <property type="entry name" value="SSD"/>
    <property type="match status" value="2"/>
</dbReference>
<feature type="transmembrane region" description="Helical" evidence="6">
    <location>
        <begin position="16"/>
        <end position="36"/>
    </location>
</feature>
<dbReference type="InterPro" id="IPR050545">
    <property type="entry name" value="Mycobact_MmpL"/>
</dbReference>
<keyword evidence="5 6" id="KW-0472">Membrane</keyword>
<name>H0E1A5_9ACTN</name>
<evidence type="ECO:0000256" key="3">
    <source>
        <dbReference type="ARBA" id="ARBA00022692"/>
    </source>
</evidence>
<dbReference type="SUPFAM" id="SSF82866">
    <property type="entry name" value="Multidrug efflux transporter AcrB transmembrane domain"/>
    <property type="match status" value="2"/>
</dbReference>
<feature type="transmembrane region" description="Helical" evidence="6">
    <location>
        <begin position="576"/>
        <end position="597"/>
    </location>
</feature>
<feature type="transmembrane region" description="Helical" evidence="6">
    <location>
        <begin position="188"/>
        <end position="212"/>
    </location>
</feature>
<dbReference type="PANTHER" id="PTHR33406:SF13">
    <property type="entry name" value="MEMBRANE PROTEIN YDFJ"/>
    <property type="match status" value="1"/>
</dbReference>
<feature type="transmembrane region" description="Helical" evidence="6">
    <location>
        <begin position="282"/>
        <end position="302"/>
    </location>
</feature>
<keyword evidence="3 6" id="KW-0812">Transmembrane</keyword>
<dbReference type="PATRIC" id="fig|1097667.3.peg.564"/>
<accession>H0E1A5</accession>
<feature type="transmembrane region" description="Helical" evidence="6">
    <location>
        <begin position="652"/>
        <end position="674"/>
    </location>
</feature>
<gene>
    <name evidence="8" type="ORF">PAI11_05670</name>
</gene>
<evidence type="ECO:0000256" key="1">
    <source>
        <dbReference type="ARBA" id="ARBA00004651"/>
    </source>
</evidence>
<dbReference type="GO" id="GO:0005886">
    <property type="term" value="C:plasma membrane"/>
    <property type="evidence" value="ECO:0007669"/>
    <property type="project" value="UniProtKB-SubCell"/>
</dbReference>
<dbReference type="RefSeq" id="WP_007570657.1">
    <property type="nucleotide sequence ID" value="NZ_AGUD01000019.1"/>
</dbReference>
<evidence type="ECO:0000313" key="8">
    <source>
        <dbReference type="EMBL" id="EHN12544.1"/>
    </source>
</evidence>
<proteinExistence type="predicted"/>
<comment type="subcellular location">
    <subcellularLocation>
        <location evidence="1">Cell membrane</location>
        <topology evidence="1">Multi-pass membrane protein</topology>
    </subcellularLocation>
</comment>
<dbReference type="Gene3D" id="1.20.1640.10">
    <property type="entry name" value="Multidrug efflux transporter AcrB transmembrane domain"/>
    <property type="match status" value="2"/>
</dbReference>
<dbReference type="EMBL" id="AGUD01000019">
    <property type="protein sequence ID" value="EHN12544.1"/>
    <property type="molecule type" value="Genomic_DNA"/>
</dbReference>
<evidence type="ECO:0000256" key="4">
    <source>
        <dbReference type="ARBA" id="ARBA00022989"/>
    </source>
</evidence>
<feature type="transmembrane region" description="Helical" evidence="6">
    <location>
        <begin position="535"/>
        <end position="556"/>
    </location>
</feature>
<keyword evidence="2" id="KW-1003">Cell membrane</keyword>
<dbReference type="Proteomes" id="UP000005143">
    <property type="component" value="Unassembled WGS sequence"/>
</dbReference>
<feature type="domain" description="SSD" evidence="7">
    <location>
        <begin position="533"/>
        <end position="676"/>
    </location>
</feature>
<keyword evidence="4 6" id="KW-1133">Transmembrane helix</keyword>
<sequence>MSTVGPIGRLGRYTATHFRVVAIAWAVIAIGLGFFAPRVEHALSGAGWESTGSESVQARDLLDREFGGLSSSALMVVLHSQRQTVGDAGFAGAIDRTERTLRADHRVGRVIAPQPGVSISRDRHTAIVQASAAASSNEMVRAADDLKTRLPQVDGVQTALTGASGMWSDFNVANRDAMMKSELISWPVTMVILVLAFGSLVAAGLPLMLTILGLVASAGTLYLGTQILDVSIWAMNFALMFALALGIDYALFIVMRYRAALFGSKLDPVAATTETMDTAGKAVLFSGLTVLISLTAVMLVPSPAFRSMALGIMVSVAFILAATLTLLPAVLAKLGPRVDKGALPWAHSGEHRSPRFAAWAERLWRHPIAFGSVALVLLLVLAAPVLGLRTGMPSIKVVPDQDGSRVGYGLVQQAFGPGATGPLQVVTPSAQADATRAALLRDRDVAGVLPTVRGSGDHVLLQATLKQDPSAATTGDAIDRIRDALPAAALVGGSVAENHDLEATLSAKTPLVIGVVLGLGFLLLLFALRAPLVALIGTVTNLLAVGAAFGVARLVFQEGHGSGLLGFEPQGFLDAWAPVFFFAMVFAISMDYTVFLLSSAKEHWERSHDPREAMVGGLAHSGRVVFAAAAVMVAVFFTFALSGPLPPKEMGVILGVAVLLDAFLIRLLLLPVLLRLTGRWAWWLPKPLDRILPDVRFGHA</sequence>
<evidence type="ECO:0000256" key="2">
    <source>
        <dbReference type="ARBA" id="ARBA00022475"/>
    </source>
</evidence>
<evidence type="ECO:0000259" key="7">
    <source>
        <dbReference type="PROSITE" id="PS50156"/>
    </source>
</evidence>